<dbReference type="OrthoDB" id="7390113at2"/>
<organism evidence="3 4">
    <name type="scientific">Orientia chuto str. Dubai</name>
    <dbReference type="NCBI Taxonomy" id="1359168"/>
    <lineage>
        <taxon>Bacteria</taxon>
        <taxon>Pseudomonadati</taxon>
        <taxon>Pseudomonadota</taxon>
        <taxon>Alphaproteobacteria</taxon>
        <taxon>Rickettsiales</taxon>
        <taxon>Rickettsiaceae</taxon>
        <taxon>Rickettsieae</taxon>
        <taxon>Orientia</taxon>
    </lineage>
</organism>
<dbReference type="RefSeq" id="WP_045796911.1">
    <property type="nucleotide sequence ID" value="NZ_LANP01000001.1"/>
</dbReference>
<proteinExistence type="predicted"/>
<dbReference type="PANTHER" id="PTHR30050">
    <property type="entry name" value="CHROMOSOMAL REPLICATION INITIATOR PROTEIN DNAA"/>
    <property type="match status" value="1"/>
</dbReference>
<feature type="domain" description="Chromosomal replication initiator protein DnaA ATPAse" evidence="1">
    <location>
        <begin position="77"/>
        <end position="144"/>
    </location>
</feature>
<dbReference type="SUPFAM" id="SSF52540">
    <property type="entry name" value="P-loop containing nucleoside triphosphate hydrolases"/>
    <property type="match status" value="1"/>
</dbReference>
<protein>
    <submittedName>
        <fullName evidence="3">Bacterial dnaA family protein</fullName>
    </submittedName>
</protein>
<feature type="domain" description="Hda lid" evidence="2">
    <location>
        <begin position="163"/>
        <end position="216"/>
    </location>
</feature>
<dbReference type="InterPro" id="IPR055199">
    <property type="entry name" value="Hda_lid"/>
</dbReference>
<sequence>MQHIINFQNNPQYLEDDYIISSSNFNAYNLIKNWPSRWGIAPYSKSLLVYGPPSSGKTYLANIWQKCANAVFISSSNNNIDQFYQAKQSFIIEDIDKKPWSEKKLLHIFNMLHENNKFLMLTCCTYPTNFILADLASRISSILTIKLYQPDNEMTKIILMKLFSERSLKVSTKIINYLALRLTREFSVIQQTVELLDKYSLEYKRNITIHLLKKFLK</sequence>
<evidence type="ECO:0000313" key="3">
    <source>
        <dbReference type="EMBL" id="KJV57527.1"/>
    </source>
</evidence>
<dbReference type="Pfam" id="PF00308">
    <property type="entry name" value="Bac_DnaA"/>
    <property type="match status" value="1"/>
</dbReference>
<dbReference type="InterPro" id="IPR027417">
    <property type="entry name" value="P-loop_NTPase"/>
</dbReference>
<dbReference type="Pfam" id="PF22688">
    <property type="entry name" value="Hda_lid"/>
    <property type="match status" value="1"/>
</dbReference>
<evidence type="ECO:0000313" key="4">
    <source>
        <dbReference type="Proteomes" id="UP000033616"/>
    </source>
</evidence>
<dbReference type="GO" id="GO:0006270">
    <property type="term" value="P:DNA replication initiation"/>
    <property type="evidence" value="ECO:0007669"/>
    <property type="project" value="TreeGrafter"/>
</dbReference>
<dbReference type="Proteomes" id="UP000033616">
    <property type="component" value="Unassembled WGS sequence"/>
</dbReference>
<gene>
    <name evidence="3" type="ORF">OCHUTO_0071</name>
</gene>
<evidence type="ECO:0000259" key="2">
    <source>
        <dbReference type="Pfam" id="PF22688"/>
    </source>
</evidence>
<dbReference type="Gene3D" id="3.40.50.300">
    <property type="entry name" value="P-loop containing nucleotide triphosphate hydrolases"/>
    <property type="match status" value="1"/>
</dbReference>
<name>A0A0F3MPY9_9RICK</name>
<dbReference type="Gene3D" id="1.10.8.60">
    <property type="match status" value="1"/>
</dbReference>
<dbReference type="AlphaFoldDB" id="A0A0F3MPY9"/>
<evidence type="ECO:0000259" key="1">
    <source>
        <dbReference type="Pfam" id="PF00308"/>
    </source>
</evidence>
<comment type="caution">
    <text evidence="3">The sequence shown here is derived from an EMBL/GenBank/DDBJ whole genome shotgun (WGS) entry which is preliminary data.</text>
</comment>
<accession>A0A0F3MPY9</accession>
<dbReference type="GO" id="GO:0005886">
    <property type="term" value="C:plasma membrane"/>
    <property type="evidence" value="ECO:0007669"/>
    <property type="project" value="TreeGrafter"/>
</dbReference>
<dbReference type="PATRIC" id="fig|1359168.3.peg.72"/>
<dbReference type="STRING" id="1359168.OCHUTO_0071"/>
<dbReference type="EMBL" id="LANP01000001">
    <property type="protein sequence ID" value="KJV57527.1"/>
    <property type="molecule type" value="Genomic_DNA"/>
</dbReference>
<dbReference type="PANTHER" id="PTHR30050:SF5">
    <property type="entry name" value="DNAA REGULATORY INACTIVATOR HDA"/>
    <property type="match status" value="1"/>
</dbReference>
<dbReference type="GO" id="GO:0003688">
    <property type="term" value="F:DNA replication origin binding"/>
    <property type="evidence" value="ECO:0007669"/>
    <property type="project" value="TreeGrafter"/>
</dbReference>
<keyword evidence="4" id="KW-1185">Reference proteome</keyword>
<dbReference type="InterPro" id="IPR013317">
    <property type="entry name" value="DnaA_dom"/>
</dbReference>
<reference evidence="3 4" key="1">
    <citation type="submission" date="2015-02" db="EMBL/GenBank/DDBJ databases">
        <title>Genome Sequencing of Rickettsiales.</title>
        <authorList>
            <person name="Daugherty S.C."/>
            <person name="Su Q."/>
            <person name="Abolude K."/>
            <person name="Beier-Sexton M."/>
            <person name="Carlyon J.A."/>
            <person name="Carter R."/>
            <person name="Day N.P."/>
            <person name="Dumler S.J."/>
            <person name="Dyachenko V."/>
            <person name="Godinez A."/>
            <person name="Kurtti T.J."/>
            <person name="Lichay M."/>
            <person name="Mullins K.E."/>
            <person name="Ott S."/>
            <person name="Pappas-Brown V."/>
            <person name="Paris D.H."/>
            <person name="Patel P."/>
            <person name="Richards A.L."/>
            <person name="Sadzewicz L."/>
            <person name="Sears K."/>
            <person name="Seidman D."/>
            <person name="Sengamalay N."/>
            <person name="Stenos J."/>
            <person name="Tallon L.J."/>
            <person name="Vincent G."/>
            <person name="Fraser C.M."/>
            <person name="Munderloh U."/>
            <person name="Dunning-Hotopp J.C."/>
        </authorList>
    </citation>
    <scope>NUCLEOTIDE SEQUENCE [LARGE SCALE GENOMIC DNA]</scope>
    <source>
        <strain evidence="3 4">Fuller</strain>
    </source>
</reference>